<keyword evidence="1" id="KW-0812">Transmembrane</keyword>
<reference evidence="2" key="2">
    <citation type="submission" date="2023-02" db="EMBL/GenBank/DDBJ databases">
        <authorList>
            <consortium name="DOE Joint Genome Institute"/>
            <person name="Mondo S.J."/>
            <person name="Chang Y."/>
            <person name="Wang Y."/>
            <person name="Ahrendt S."/>
            <person name="Andreopoulos W."/>
            <person name="Barry K."/>
            <person name="Beard J."/>
            <person name="Benny G.L."/>
            <person name="Blankenship S."/>
            <person name="Bonito G."/>
            <person name="Cuomo C."/>
            <person name="Desiro A."/>
            <person name="Gervers K.A."/>
            <person name="Hundley H."/>
            <person name="Kuo A."/>
            <person name="LaButti K."/>
            <person name="Lang B.F."/>
            <person name="Lipzen A."/>
            <person name="O'Donnell K."/>
            <person name="Pangilinan J."/>
            <person name="Reynolds N."/>
            <person name="Sandor L."/>
            <person name="Smith M.W."/>
            <person name="Tsang A."/>
            <person name="Grigoriev I.V."/>
            <person name="Stajich J.E."/>
            <person name="Spatafora J.W."/>
        </authorList>
    </citation>
    <scope>NUCLEOTIDE SEQUENCE</scope>
    <source>
        <strain evidence="2">RSA 2281</strain>
    </source>
</reference>
<feature type="transmembrane region" description="Helical" evidence="1">
    <location>
        <begin position="435"/>
        <end position="457"/>
    </location>
</feature>
<gene>
    <name evidence="2" type="ORF">BDA99DRAFT_430816</name>
</gene>
<accession>A0AAD5PI89</accession>
<reference evidence="2" key="1">
    <citation type="journal article" date="2022" name="IScience">
        <title>Evolution of zygomycete secretomes and the origins of terrestrial fungal ecologies.</title>
        <authorList>
            <person name="Chang Y."/>
            <person name="Wang Y."/>
            <person name="Mondo S."/>
            <person name="Ahrendt S."/>
            <person name="Andreopoulos W."/>
            <person name="Barry K."/>
            <person name="Beard J."/>
            <person name="Benny G.L."/>
            <person name="Blankenship S."/>
            <person name="Bonito G."/>
            <person name="Cuomo C."/>
            <person name="Desiro A."/>
            <person name="Gervers K.A."/>
            <person name="Hundley H."/>
            <person name="Kuo A."/>
            <person name="LaButti K."/>
            <person name="Lang B.F."/>
            <person name="Lipzen A."/>
            <person name="O'Donnell K."/>
            <person name="Pangilinan J."/>
            <person name="Reynolds N."/>
            <person name="Sandor L."/>
            <person name="Smith M.E."/>
            <person name="Tsang A."/>
            <person name="Grigoriev I.V."/>
            <person name="Stajich J.E."/>
            <person name="Spatafora J.W."/>
        </authorList>
    </citation>
    <scope>NUCLEOTIDE SEQUENCE</scope>
    <source>
        <strain evidence="2">RSA 2281</strain>
    </source>
</reference>
<comment type="caution">
    <text evidence="2">The sequence shown here is derived from an EMBL/GenBank/DDBJ whole genome shotgun (WGS) entry which is preliminary data.</text>
</comment>
<evidence type="ECO:0000256" key="1">
    <source>
        <dbReference type="SAM" id="Phobius"/>
    </source>
</evidence>
<keyword evidence="1" id="KW-1133">Transmembrane helix</keyword>
<protein>
    <submittedName>
        <fullName evidence="2">Uncharacterized protein</fullName>
    </submittedName>
</protein>
<sequence length="459" mass="52310">MLILYCFISVTVNYTSFCDKACSNETYAWGAPSRLLQIPAREGIDPDYSHPQILVKQFFAEWKGKWAEHDVDIQINHDAYINAVDFDLAEQSGWNGTGVPPGGKFWFKDEGPIRDYQIDMTYVILHELLHGVGIISSWGAYFTGNSPLRALVDDFFDDEDFWFASPSPYSEVLYGTGPVFVTHFQRNTIFDKYLNVEFTDINRTEFINLKTLSEQMRDFCVQDNEAFIVRFIDNFINSDTISNQANTLYRALTIPNTISFDFKTDDKSTVFNNNEYLNRTYYNMTLLTGDSVVKGSSEHSGRINNRPGLRISHLSDSYADKPDFIMTQTFKTGATLQQLVNIAYNNTPLVIYTAETTNGTLVNQTYRSPIGPGILRALDTIGYSTVLKRTDYTKLEPENKDDDNKDKSCELNRHYPRRYGKRSDAISLLLSPNNWDIICIIIVVIITTTTITPITLLTS</sequence>
<dbReference type="Proteomes" id="UP001209540">
    <property type="component" value="Unassembled WGS sequence"/>
</dbReference>
<proteinExistence type="predicted"/>
<dbReference type="EMBL" id="JAIXMP010000003">
    <property type="protein sequence ID" value="KAI9275739.1"/>
    <property type="molecule type" value="Genomic_DNA"/>
</dbReference>
<name>A0AAD5PI89_9FUNG</name>
<keyword evidence="1" id="KW-0472">Membrane</keyword>
<evidence type="ECO:0000313" key="2">
    <source>
        <dbReference type="EMBL" id="KAI9275739.1"/>
    </source>
</evidence>
<organism evidence="2 3">
    <name type="scientific">Phascolomyces articulosus</name>
    <dbReference type="NCBI Taxonomy" id="60185"/>
    <lineage>
        <taxon>Eukaryota</taxon>
        <taxon>Fungi</taxon>
        <taxon>Fungi incertae sedis</taxon>
        <taxon>Mucoromycota</taxon>
        <taxon>Mucoromycotina</taxon>
        <taxon>Mucoromycetes</taxon>
        <taxon>Mucorales</taxon>
        <taxon>Lichtheimiaceae</taxon>
        <taxon>Phascolomyces</taxon>
    </lineage>
</organism>
<dbReference type="AlphaFoldDB" id="A0AAD5PI89"/>
<evidence type="ECO:0000313" key="3">
    <source>
        <dbReference type="Proteomes" id="UP001209540"/>
    </source>
</evidence>
<keyword evidence="3" id="KW-1185">Reference proteome</keyword>